<sequence>MASDPLIVPTITVTGTLHFVEVPSDARAQEVVQKVTEIDGVKEEVLGGLEDSGWALQRIRIEQTGRAWEEDELLNLGDGIVQSSTAVAPIVNAPHLKSPSVMRHFSSFPMTAHLHHPVLRLVSLHPQLVLTLHFSRVPEIDDDFEYKLFMSRTTTVSAAIDSIMEELGLAKSIPIPGAGNLEYVLEEVWTDGDSQKATRLPGSALVHELLKYRFAPNPLGPEARRIYRFCVPEEWYRRSKSRNVSTESLEPSDVTLKKLASLQESDDDSDGSDDEGTAKMAKSQSSGTIEATKSVEEKGLVTSKRLSSVFDGWLYSSSTPEKRSSVTAESRKSVSEPKLLEQALSSNRHEPGHEEDGSNSQFNAQFEEMLDELGLKEEKRVAMRSLPLARKKYLLRQNQEFRNSNQAGPSRHGHQPSYSASYSPATAAALIPRLVPQLTGDTSFMRRFSMSGWGSSPPAIPEVSLNSAFPGYQMTAPEDNPVVEEPVPLQPQTTGGLWSSWWTSSGGDKSTPTKKKEIGNSAKSYISAIQSCKTPDMKLVKHLISLRVHLSTAKLAFIEAFVVAEQGLQVLGSLLATMVGKSGKRKRLTEVETTVLVELIKCFRVLLNTEIGFSQVLASPTVITHISYSLHTMSLKVHTLAAELLAAICILSMNEGQKAVLSALSDFRVAYDENFRFETLISTLRPPDIDIDAESDNEQFGSDEEGVWEARTASMALINALTTCPESLEERVMLRDEFTRRGLNEIIVTLRYIKPPDTLQTQLDVYTEEKFEDEEDMREHVRHTVAQVDKGTGSSESDDVAQGLIQLARQHEELYPMMLDILKHYTHILQRDIGVQLKADLFAILDRFVEQVAKLETLDDNWTEFLKQFSSSVQHITGQVADVRVSDDSIANDVVEAELETLRKQVEELSEERSGLRVELNERVAEITTLKSLPGLSASNGKNNTRGGNEGFHGLVQRLVQKEKQVLQLQTELDKFKAQNPGESREADERAKRERDKIKWNTLMEEIAKLKHKIPELEDMASRKDKEISYLKRALESVYTRFQSREEAKEGVKTDIDPDVIANRAIEQLTEKEGLIASLNNEILDLKAQLAAKPKNEQEFKIKSPPPPPPSAYKRPPPPPPAPLSDGPASPPPPPP</sequence>
<reference evidence="6 7" key="1">
    <citation type="submission" date="2019-01" db="EMBL/GenBank/DDBJ databases">
        <title>Draft genome sequence of Psathyrella aberdarensis IHI B618.</title>
        <authorList>
            <person name="Buettner E."/>
            <person name="Kellner H."/>
        </authorList>
    </citation>
    <scope>NUCLEOTIDE SEQUENCE [LARGE SCALE GENOMIC DNA]</scope>
    <source>
        <strain evidence="6 7">IHI B618</strain>
    </source>
</reference>
<dbReference type="Gene3D" id="1.25.10.10">
    <property type="entry name" value="Leucine-rich Repeat Variant"/>
    <property type="match status" value="1"/>
</dbReference>
<dbReference type="PANTHER" id="PTHR45857:SF4">
    <property type="entry name" value="FORMIN-LIKE PROTEIN"/>
    <property type="match status" value="1"/>
</dbReference>
<evidence type="ECO:0000313" key="7">
    <source>
        <dbReference type="Proteomes" id="UP000290288"/>
    </source>
</evidence>
<dbReference type="PROSITE" id="PS51232">
    <property type="entry name" value="GBD_FH3"/>
    <property type="match status" value="1"/>
</dbReference>
<dbReference type="GO" id="GO:0030866">
    <property type="term" value="P:cortical actin cytoskeleton organization"/>
    <property type="evidence" value="ECO:0007669"/>
    <property type="project" value="TreeGrafter"/>
</dbReference>
<feature type="compositionally biased region" description="Acidic residues" evidence="4">
    <location>
        <begin position="264"/>
        <end position="275"/>
    </location>
</feature>
<dbReference type="PANTHER" id="PTHR45857">
    <property type="entry name" value="FORMIN-LIKE PROTEIN"/>
    <property type="match status" value="1"/>
</dbReference>
<dbReference type="Proteomes" id="UP000290288">
    <property type="component" value="Unassembled WGS sequence"/>
</dbReference>
<dbReference type="Gene3D" id="1.10.20.40">
    <property type="entry name" value="Formin, diaphanous GTPase-binding domain"/>
    <property type="match status" value="1"/>
</dbReference>
<comment type="caution">
    <text evidence="6">The sequence shown here is derived from an EMBL/GenBank/DDBJ whole genome shotgun (WGS) entry which is preliminary data.</text>
</comment>
<protein>
    <recommendedName>
        <fullName evidence="5">GBD/FH3 domain-containing protein</fullName>
    </recommendedName>
</protein>
<dbReference type="SUPFAM" id="SSF48371">
    <property type="entry name" value="ARM repeat"/>
    <property type="match status" value="1"/>
</dbReference>
<organism evidence="6 7">
    <name type="scientific">Candolleomyces aberdarensis</name>
    <dbReference type="NCBI Taxonomy" id="2316362"/>
    <lineage>
        <taxon>Eukaryota</taxon>
        <taxon>Fungi</taxon>
        <taxon>Dikarya</taxon>
        <taxon>Basidiomycota</taxon>
        <taxon>Agaricomycotina</taxon>
        <taxon>Agaricomycetes</taxon>
        <taxon>Agaricomycetidae</taxon>
        <taxon>Agaricales</taxon>
        <taxon>Agaricineae</taxon>
        <taxon>Psathyrellaceae</taxon>
        <taxon>Candolleomyces</taxon>
    </lineage>
</organism>
<dbReference type="GO" id="GO:0016477">
    <property type="term" value="P:cell migration"/>
    <property type="evidence" value="ECO:0007669"/>
    <property type="project" value="TreeGrafter"/>
</dbReference>
<gene>
    <name evidence="6" type="ORF">EST38_g1198</name>
</gene>
<feature type="coiled-coil region" evidence="3">
    <location>
        <begin position="892"/>
        <end position="926"/>
    </location>
</feature>
<dbReference type="InterPro" id="IPR014768">
    <property type="entry name" value="GBD/FH3_dom"/>
</dbReference>
<dbReference type="InterPro" id="IPR043592">
    <property type="entry name" value="FMNL_animal"/>
</dbReference>
<evidence type="ECO:0000259" key="5">
    <source>
        <dbReference type="PROSITE" id="PS51232"/>
    </source>
</evidence>
<dbReference type="InterPro" id="IPR044933">
    <property type="entry name" value="DIA_GBD_sf"/>
</dbReference>
<feature type="domain" description="GBD/FH3" evidence="5">
    <location>
        <begin position="354"/>
        <end position="860"/>
    </location>
</feature>
<dbReference type="AlphaFoldDB" id="A0A4V1Q585"/>
<keyword evidence="2 3" id="KW-0175">Coiled coil</keyword>
<evidence type="ECO:0000313" key="6">
    <source>
        <dbReference type="EMBL" id="RXW24708.1"/>
    </source>
</evidence>
<feature type="region of interest" description="Disordered" evidence="4">
    <location>
        <begin position="1093"/>
        <end position="1136"/>
    </location>
</feature>
<dbReference type="InterPro" id="IPR010472">
    <property type="entry name" value="FH3_dom"/>
</dbReference>
<dbReference type="GO" id="GO:0005829">
    <property type="term" value="C:cytosol"/>
    <property type="evidence" value="ECO:0007669"/>
    <property type="project" value="TreeGrafter"/>
</dbReference>
<dbReference type="EMBL" id="SDEE01000015">
    <property type="protein sequence ID" value="RXW24708.1"/>
    <property type="molecule type" value="Genomic_DNA"/>
</dbReference>
<evidence type="ECO:0000256" key="1">
    <source>
        <dbReference type="ARBA" id="ARBA00008214"/>
    </source>
</evidence>
<dbReference type="Pfam" id="PF06371">
    <property type="entry name" value="Drf_GBD"/>
    <property type="match status" value="1"/>
</dbReference>
<accession>A0A4V1Q585</accession>
<evidence type="ECO:0000256" key="4">
    <source>
        <dbReference type="SAM" id="MobiDB-lite"/>
    </source>
</evidence>
<feature type="compositionally biased region" description="Pro residues" evidence="4">
    <location>
        <begin position="1104"/>
        <end position="1136"/>
    </location>
</feature>
<feature type="coiled-coil region" evidence="3">
    <location>
        <begin position="1062"/>
        <end position="1089"/>
    </location>
</feature>
<proteinExistence type="inferred from homology"/>
<keyword evidence="7" id="KW-1185">Reference proteome</keyword>
<dbReference type="GO" id="GO:0008360">
    <property type="term" value="P:regulation of cell shape"/>
    <property type="evidence" value="ECO:0007669"/>
    <property type="project" value="TreeGrafter"/>
</dbReference>
<dbReference type="STRING" id="2316362.A0A4V1Q585"/>
<feature type="region of interest" description="Disordered" evidence="4">
    <location>
        <begin position="262"/>
        <end position="294"/>
    </location>
</feature>
<dbReference type="InterPro" id="IPR011989">
    <property type="entry name" value="ARM-like"/>
</dbReference>
<dbReference type="InterPro" id="IPR010473">
    <property type="entry name" value="GTPase-bd"/>
</dbReference>
<feature type="non-terminal residue" evidence="6">
    <location>
        <position position="1136"/>
    </location>
</feature>
<comment type="similarity">
    <text evidence="1">Belongs to the formin homology family. Diaphanous subfamily.</text>
</comment>
<name>A0A4V1Q585_9AGAR</name>
<feature type="region of interest" description="Disordered" evidence="4">
    <location>
        <begin position="317"/>
        <end position="338"/>
    </location>
</feature>
<dbReference type="GO" id="GO:0031267">
    <property type="term" value="F:small GTPase binding"/>
    <property type="evidence" value="ECO:0007669"/>
    <property type="project" value="InterPro"/>
</dbReference>
<feature type="compositionally biased region" description="Basic and acidic residues" evidence="4">
    <location>
        <begin position="320"/>
        <end position="338"/>
    </location>
</feature>
<evidence type="ECO:0000256" key="3">
    <source>
        <dbReference type="SAM" id="Coils"/>
    </source>
</evidence>
<dbReference type="Pfam" id="PF06367">
    <property type="entry name" value="Drf_FH3"/>
    <property type="match status" value="1"/>
</dbReference>
<evidence type="ECO:0000256" key="2">
    <source>
        <dbReference type="ARBA" id="ARBA00023054"/>
    </source>
</evidence>
<dbReference type="OrthoDB" id="1668162at2759"/>
<dbReference type="SMART" id="SM01140">
    <property type="entry name" value="Drf_GBD"/>
    <property type="match status" value="1"/>
</dbReference>
<feature type="compositionally biased region" description="Polar residues" evidence="4">
    <location>
        <begin position="282"/>
        <end position="291"/>
    </location>
</feature>
<dbReference type="GO" id="GO:0051015">
    <property type="term" value="F:actin filament binding"/>
    <property type="evidence" value="ECO:0007669"/>
    <property type="project" value="TreeGrafter"/>
</dbReference>
<dbReference type="SMART" id="SM01139">
    <property type="entry name" value="Drf_FH3"/>
    <property type="match status" value="1"/>
</dbReference>
<dbReference type="InterPro" id="IPR016024">
    <property type="entry name" value="ARM-type_fold"/>
</dbReference>